<reference evidence="2 3" key="1">
    <citation type="submission" date="2013-09" db="EMBL/GenBank/DDBJ databases">
        <title>Comparative genomics of Sd1617 to representative strains in evaluating its pathogenesis.</title>
        <authorList>
            <person name="Aksomboon Vongsawan A."/>
            <person name="Kapatral V."/>
            <person name="Vaisvil B."/>
            <person name="Serichantalergs O."/>
            <person name="Hale T.L."/>
            <person name="Mason C.J."/>
        </authorList>
    </citation>
    <scope>NUCLEOTIDE SEQUENCE [LARGE SCALE GENOMIC DNA]</scope>
    <source>
        <strain evidence="2 3">1617</strain>
    </source>
</reference>
<accession>A0A0A6ZTW1</accession>
<protein>
    <submittedName>
        <fullName evidence="2">Uncharacterized protein</fullName>
    </submittedName>
</protein>
<gene>
    <name evidence="2" type="ORF">Asd1617_02239</name>
</gene>
<sequence length="138" mass="15040">MAYSDEQRPEAQFGNQSRNSLNIQQPGETDSYDVFFSDPNRWKDNSTSFSLGDVLPTMGNGVAQSVRGTGEMARGLGDAMIQSPVKTGARILNEFSRMGLPGVATVQDIFVGGSKGRMRSSTLCLMEKMRLLILSVKV</sequence>
<feature type="region of interest" description="Disordered" evidence="1">
    <location>
        <begin position="1"/>
        <end position="30"/>
    </location>
</feature>
<name>A0A0A6ZTW1_SHIDY</name>
<dbReference type="KEGG" id="sdz:Asd1617_02239"/>
<dbReference type="Proteomes" id="UP000031647">
    <property type="component" value="Chromosome"/>
</dbReference>
<evidence type="ECO:0000313" key="2">
    <source>
        <dbReference type="EMBL" id="AHA65066.1"/>
    </source>
</evidence>
<organism evidence="2 3">
    <name type="scientific">Shigella dysenteriae 1617</name>
    <dbReference type="NCBI Taxonomy" id="754093"/>
    <lineage>
        <taxon>Bacteria</taxon>
        <taxon>Pseudomonadati</taxon>
        <taxon>Pseudomonadota</taxon>
        <taxon>Gammaproteobacteria</taxon>
        <taxon>Enterobacterales</taxon>
        <taxon>Enterobacteriaceae</taxon>
        <taxon>Shigella</taxon>
    </lineage>
</organism>
<evidence type="ECO:0000256" key="1">
    <source>
        <dbReference type="SAM" id="MobiDB-lite"/>
    </source>
</evidence>
<proteinExistence type="predicted"/>
<dbReference type="AlphaFoldDB" id="A0A0A6ZTW1"/>
<dbReference type="HOGENOM" id="CLU_147047_0_0_6"/>
<dbReference type="PATRIC" id="fig|754093.4.peg.2171"/>
<evidence type="ECO:0000313" key="3">
    <source>
        <dbReference type="Proteomes" id="UP000031647"/>
    </source>
</evidence>
<dbReference type="EMBL" id="CP006736">
    <property type="protein sequence ID" value="AHA65066.1"/>
    <property type="molecule type" value="Genomic_DNA"/>
</dbReference>
<feature type="compositionally biased region" description="Polar residues" evidence="1">
    <location>
        <begin position="13"/>
        <end position="28"/>
    </location>
</feature>